<dbReference type="PANTHER" id="PTHR31157">
    <property type="entry name" value="SCP DOMAIN-CONTAINING PROTEIN"/>
    <property type="match status" value="1"/>
</dbReference>
<evidence type="ECO:0000313" key="4">
    <source>
        <dbReference type="Proteomes" id="UP001225605"/>
    </source>
</evidence>
<dbReference type="Gene3D" id="3.40.33.10">
    <property type="entry name" value="CAP"/>
    <property type="match status" value="1"/>
</dbReference>
<evidence type="ECO:0000313" key="3">
    <source>
        <dbReference type="EMBL" id="MDQ2585345.1"/>
    </source>
</evidence>
<dbReference type="InterPro" id="IPR014044">
    <property type="entry name" value="CAP_dom"/>
</dbReference>
<gene>
    <name evidence="3" type="ORF">CKY47_15425</name>
</gene>
<dbReference type="CDD" id="cd05379">
    <property type="entry name" value="CAP_bacterial"/>
    <property type="match status" value="1"/>
</dbReference>
<dbReference type="Proteomes" id="UP001225605">
    <property type="component" value="Unassembled WGS sequence"/>
</dbReference>
<feature type="chain" id="PRO_5047296937" evidence="1">
    <location>
        <begin position="25"/>
        <end position="153"/>
    </location>
</feature>
<dbReference type="InterPro" id="IPR035940">
    <property type="entry name" value="CAP_sf"/>
</dbReference>
<protein>
    <submittedName>
        <fullName evidence="3">SCP-like extracellular</fullName>
    </submittedName>
</protein>
<feature type="domain" description="SCP" evidence="2">
    <location>
        <begin position="33"/>
        <end position="149"/>
    </location>
</feature>
<keyword evidence="1" id="KW-0732">Signal</keyword>
<proteinExistence type="predicted"/>
<name>A0ABU0WZP2_9PSEU</name>
<dbReference type="SUPFAM" id="SSF55797">
    <property type="entry name" value="PR-1-like"/>
    <property type="match status" value="1"/>
</dbReference>
<evidence type="ECO:0000259" key="2">
    <source>
        <dbReference type="Pfam" id="PF00188"/>
    </source>
</evidence>
<comment type="caution">
    <text evidence="3">The sequence shown here is derived from an EMBL/GenBank/DDBJ whole genome shotgun (WGS) entry which is preliminary data.</text>
</comment>
<dbReference type="Pfam" id="PF00188">
    <property type="entry name" value="CAP"/>
    <property type="match status" value="1"/>
</dbReference>
<feature type="signal peptide" evidence="1">
    <location>
        <begin position="1"/>
        <end position="24"/>
    </location>
</feature>
<accession>A0ABU0WZP2</accession>
<organism evidence="3 4">
    <name type="scientific">Saccharothrix yanglingensis</name>
    <dbReference type="NCBI Taxonomy" id="659496"/>
    <lineage>
        <taxon>Bacteria</taxon>
        <taxon>Bacillati</taxon>
        <taxon>Actinomycetota</taxon>
        <taxon>Actinomycetes</taxon>
        <taxon>Pseudonocardiales</taxon>
        <taxon>Pseudonocardiaceae</taxon>
        <taxon>Saccharothrix</taxon>
    </lineage>
</organism>
<sequence>MTARTFATGIAVAALLVTTGTATAAPSSEERVLSLTNGERAAAGCPALTADARLDSAAKRHNDEMARTGNFSHTGVDGSTPAQRVAEAGYTYRVTAENIAMGQGTAEEVVSSWMASEGHRANILNCDLRDLGVAFATDAGGRTYWTQEFGLHQ</sequence>
<dbReference type="RefSeq" id="WP_306746535.1">
    <property type="nucleotide sequence ID" value="NZ_NSDM01000006.1"/>
</dbReference>
<dbReference type="EMBL" id="NSDM01000006">
    <property type="protein sequence ID" value="MDQ2585345.1"/>
    <property type="molecule type" value="Genomic_DNA"/>
</dbReference>
<keyword evidence="4" id="KW-1185">Reference proteome</keyword>
<evidence type="ECO:0000256" key="1">
    <source>
        <dbReference type="SAM" id="SignalP"/>
    </source>
</evidence>
<dbReference type="PANTHER" id="PTHR31157:SF1">
    <property type="entry name" value="SCP DOMAIN-CONTAINING PROTEIN"/>
    <property type="match status" value="1"/>
</dbReference>
<reference evidence="3 4" key="1">
    <citation type="submission" date="2017-06" db="EMBL/GenBank/DDBJ databases">
        <title>Cultured bacterium strain Saccharothrix yanglingensis Hhs.015.</title>
        <authorList>
            <person name="Xia Y."/>
        </authorList>
    </citation>
    <scope>NUCLEOTIDE SEQUENCE [LARGE SCALE GENOMIC DNA]</scope>
    <source>
        <strain evidence="3 4">Hhs.015</strain>
    </source>
</reference>